<dbReference type="InterPro" id="IPR003468">
    <property type="entry name" value="Cyt_c_oxidase_monohaem-su/FixO"/>
</dbReference>
<evidence type="ECO:0000313" key="9">
    <source>
        <dbReference type="Proteomes" id="UP000501812"/>
    </source>
</evidence>
<dbReference type="GO" id="GO:0046872">
    <property type="term" value="F:metal ion binding"/>
    <property type="evidence" value="ECO:0007669"/>
    <property type="project" value="UniProtKB-KW"/>
</dbReference>
<feature type="transmembrane region" description="Helical" evidence="6">
    <location>
        <begin position="139"/>
        <end position="159"/>
    </location>
</feature>
<accession>A0A858RCK3</accession>
<feature type="compositionally biased region" description="Basic and acidic residues" evidence="5">
    <location>
        <begin position="403"/>
        <end position="428"/>
    </location>
</feature>
<feature type="transmembrane region" description="Helical" evidence="6">
    <location>
        <begin position="654"/>
        <end position="673"/>
    </location>
</feature>
<name>A0A858RCK3_9BACT</name>
<dbReference type="InterPro" id="IPR036927">
    <property type="entry name" value="Cyt_c_oxase-like_su1_sf"/>
</dbReference>
<keyword evidence="6" id="KW-1133">Transmembrane helix</keyword>
<proteinExistence type="predicted"/>
<feature type="transmembrane region" description="Helical" evidence="6">
    <location>
        <begin position="626"/>
        <end position="647"/>
    </location>
</feature>
<feature type="transmembrane region" description="Helical" evidence="6">
    <location>
        <begin position="803"/>
        <end position="823"/>
    </location>
</feature>
<feature type="transmembrane region" description="Helical" evidence="6">
    <location>
        <begin position="234"/>
        <end position="251"/>
    </location>
</feature>
<feature type="transmembrane region" description="Helical" evidence="6">
    <location>
        <begin position="679"/>
        <end position="696"/>
    </location>
</feature>
<dbReference type="EMBL" id="CP051774">
    <property type="protein sequence ID" value="QJE94334.1"/>
    <property type="molecule type" value="Genomic_DNA"/>
</dbReference>
<feature type="transmembrane region" description="Helical" evidence="6">
    <location>
        <begin position="108"/>
        <end position="127"/>
    </location>
</feature>
<feature type="transmembrane region" description="Helical" evidence="6">
    <location>
        <begin position="7"/>
        <end position="27"/>
    </location>
</feature>
<dbReference type="InterPro" id="IPR009056">
    <property type="entry name" value="Cyt_c-like_dom"/>
</dbReference>
<sequence>MTAGRHALGWLVAANLAGLCFSLLLLFPELQAGEWTYGRWVPVHLNGMLYGWTALPLVAWLLSCYDVSRRWAGAASWGWTAALVLGCLSWLGGGSSGKVFLDWQGGPLAGLMAALVFLWMVLAAAWMKPAAGIPMRNRRASGAALLALLFVPWALWHAASPAVYPPVNPASGGPTGASLLGSTLVVVFLLFLLPRVCGVKGPDGKLPKLAIGYAILSAVVCGIAEYRGGTHRDFLQILSMAMLLPWPFVVMRDWRRRKWAEDSRLWRLPVFFWWGLLVLTGFLAFLPGVLDRIKFTQALVAHSHLAMAGFTTSFCVLLLRLLGDRFGNELSAFAWQIAAFGMISVLTASGWAEGGDPSWMISHPWWRTLALMLRAGCGVIMLLSSLHWWLTWRASSMRRRDTESESDHEEHSLPLEHRGGRDGRDHRAAAGYFSRLGDELAEDPRPSAPRVSRLDRGVRGSGGAFLHARNEGRLGGGDRVALHGAGEEHGGDLPAGEDLHGNDAGPMAHGGGHGSGGGRSADRGLAGGMVEGNGGLSMPLRAAGVVAMVYGHFLIFAQFAWIELIRAHGITGSGEKACLGAMAIAGIAAGFTVARRGAVVALLRASFLIAAAAAGGAPWAGSMPAALAVSLTAGAAIGTMTVCLAGFLPRWCGLAWTGLGTGLGYALCNLPVVFTATPATQALAGAAFALAGCLLVPSRIDLPESTVTHRRIPKPVAVIAAFTALVWLDSAAFFVIQHSPELKAGTWGNAMLWRNAGIHFAVAVLAGLLLRDRFRWVIVGGWALLSMAALAAGSGSSLAVAGWLYPAGVSLYSTALVAWPGYFSDGDARRIGWRAAWVYGIAGWFGSANGIGMVQTLKRLPVEFLIAAAVVVLGVFLFRWSRWRNSAAVATIVAIAWMFQSPARMSLDPVARGRQVYVAEGCIHCHSRYVRPDTSDELLWGPAVPTAGVLAEKPVLIGNRRQGPDLSNAGLRRSAAWMKLHFLNPRDFVEGSPMPAYPHLFADGRGDDLIAFLQDRPAELYAARKEQVDHWSPRAKGPLPGPRKLFERHCAVCHGSEGHGDGKLASSFAKRPTNLDLGPFAWTAGGTGREDRIARVVKFGIPGTDMPGHETLTDEQVTSLVRYLTKIRHVPDP</sequence>
<gene>
    <name evidence="8" type="ORF">HHL09_00550</name>
</gene>
<feature type="transmembrane region" description="Helical" evidence="6">
    <location>
        <begin position="333"/>
        <end position="351"/>
    </location>
</feature>
<feature type="transmembrane region" description="Helical" evidence="6">
    <location>
        <begin position="179"/>
        <end position="197"/>
    </location>
</feature>
<dbReference type="Pfam" id="PF13442">
    <property type="entry name" value="Cytochrome_CBB3"/>
    <property type="match status" value="1"/>
</dbReference>
<feature type="transmembrane region" description="Helical" evidence="6">
    <location>
        <begin position="371"/>
        <end position="390"/>
    </location>
</feature>
<dbReference type="SUPFAM" id="SSF81442">
    <property type="entry name" value="Cytochrome c oxidase subunit I-like"/>
    <property type="match status" value="1"/>
</dbReference>
<feature type="transmembrane region" description="Helical" evidence="6">
    <location>
        <begin position="302"/>
        <end position="321"/>
    </location>
</feature>
<feature type="transmembrane region" description="Helical" evidence="6">
    <location>
        <begin position="885"/>
        <end position="903"/>
    </location>
</feature>
<feature type="domain" description="Cytochrome c" evidence="7">
    <location>
        <begin position="908"/>
        <end position="1017"/>
    </location>
</feature>
<dbReference type="RefSeq" id="WP_169452555.1">
    <property type="nucleotide sequence ID" value="NZ_CP051774.1"/>
</dbReference>
<evidence type="ECO:0000256" key="2">
    <source>
        <dbReference type="ARBA" id="ARBA00022723"/>
    </source>
</evidence>
<dbReference type="AlphaFoldDB" id="A0A858RCK3"/>
<dbReference type="PROSITE" id="PS51007">
    <property type="entry name" value="CYTC"/>
    <property type="match status" value="2"/>
</dbReference>
<dbReference type="InterPro" id="IPR036909">
    <property type="entry name" value="Cyt_c-like_dom_sf"/>
</dbReference>
<feature type="transmembrane region" description="Helical" evidence="6">
    <location>
        <begin position="860"/>
        <end position="878"/>
    </location>
</feature>
<feature type="domain" description="Cytochrome c" evidence="7">
    <location>
        <begin position="1037"/>
        <end position="1128"/>
    </location>
</feature>
<feature type="transmembrane region" description="Helical" evidence="6">
    <location>
        <begin position="835"/>
        <end position="854"/>
    </location>
</feature>
<feature type="transmembrane region" description="Helical" evidence="6">
    <location>
        <begin position="209"/>
        <end position="228"/>
    </location>
</feature>
<feature type="transmembrane region" description="Helical" evidence="6">
    <location>
        <begin position="542"/>
        <end position="562"/>
    </location>
</feature>
<dbReference type="KEGG" id="luo:HHL09_00550"/>
<keyword evidence="6" id="KW-0472">Membrane</keyword>
<evidence type="ECO:0000313" key="8">
    <source>
        <dbReference type="EMBL" id="QJE94334.1"/>
    </source>
</evidence>
<feature type="compositionally biased region" description="Gly residues" evidence="5">
    <location>
        <begin position="508"/>
        <end position="523"/>
    </location>
</feature>
<feature type="transmembrane region" description="Helical" evidence="6">
    <location>
        <begin position="601"/>
        <end position="620"/>
    </location>
</feature>
<dbReference type="GO" id="GO:0009055">
    <property type="term" value="F:electron transfer activity"/>
    <property type="evidence" value="ECO:0007669"/>
    <property type="project" value="InterPro"/>
</dbReference>
<feature type="transmembrane region" description="Helical" evidence="6">
    <location>
        <begin position="716"/>
        <end position="736"/>
    </location>
</feature>
<keyword evidence="9" id="KW-1185">Reference proteome</keyword>
<protein>
    <submittedName>
        <fullName evidence="8">C-type cytochrome</fullName>
    </submittedName>
</protein>
<organism evidence="8 9">
    <name type="scientific">Luteolibacter luteus</name>
    <dbReference type="NCBI Taxonomy" id="2728835"/>
    <lineage>
        <taxon>Bacteria</taxon>
        <taxon>Pseudomonadati</taxon>
        <taxon>Verrucomicrobiota</taxon>
        <taxon>Verrucomicrobiia</taxon>
        <taxon>Verrucomicrobiales</taxon>
        <taxon>Verrucomicrobiaceae</taxon>
        <taxon>Luteolibacter</taxon>
    </lineage>
</organism>
<feature type="region of interest" description="Disordered" evidence="5">
    <location>
        <begin position="403"/>
        <end position="523"/>
    </location>
</feature>
<evidence type="ECO:0000259" key="7">
    <source>
        <dbReference type="PROSITE" id="PS51007"/>
    </source>
</evidence>
<evidence type="ECO:0000256" key="5">
    <source>
        <dbReference type="SAM" id="MobiDB-lite"/>
    </source>
</evidence>
<feature type="transmembrane region" description="Helical" evidence="6">
    <location>
        <begin position="574"/>
        <end position="594"/>
    </location>
</feature>
<feature type="transmembrane region" description="Helical" evidence="6">
    <location>
        <begin position="777"/>
        <end position="797"/>
    </location>
</feature>
<keyword evidence="6" id="KW-0812">Transmembrane</keyword>
<feature type="transmembrane region" description="Helical" evidence="6">
    <location>
        <begin position="47"/>
        <end position="65"/>
    </location>
</feature>
<keyword evidence="1 4" id="KW-0349">Heme</keyword>
<evidence type="ECO:0000256" key="3">
    <source>
        <dbReference type="ARBA" id="ARBA00023004"/>
    </source>
</evidence>
<keyword evidence="2 4" id="KW-0479">Metal-binding</keyword>
<feature type="transmembrane region" description="Helical" evidence="6">
    <location>
        <begin position="271"/>
        <end position="290"/>
    </location>
</feature>
<dbReference type="SUPFAM" id="SSF46626">
    <property type="entry name" value="Cytochrome c"/>
    <property type="match status" value="2"/>
</dbReference>
<feature type="compositionally biased region" description="Basic and acidic residues" evidence="5">
    <location>
        <begin position="485"/>
        <end position="501"/>
    </location>
</feature>
<dbReference type="GO" id="GO:0020037">
    <property type="term" value="F:heme binding"/>
    <property type="evidence" value="ECO:0007669"/>
    <property type="project" value="InterPro"/>
</dbReference>
<dbReference type="Gene3D" id="1.10.760.10">
    <property type="entry name" value="Cytochrome c-like domain"/>
    <property type="match status" value="2"/>
</dbReference>
<dbReference type="Gene3D" id="1.20.210.10">
    <property type="entry name" value="Cytochrome c oxidase-like, subunit I domain"/>
    <property type="match status" value="1"/>
</dbReference>
<evidence type="ECO:0000256" key="4">
    <source>
        <dbReference type="PROSITE-ProRule" id="PRU00433"/>
    </source>
</evidence>
<evidence type="ECO:0000256" key="1">
    <source>
        <dbReference type="ARBA" id="ARBA00022617"/>
    </source>
</evidence>
<feature type="compositionally biased region" description="Basic and acidic residues" evidence="5">
    <location>
        <begin position="436"/>
        <end position="445"/>
    </location>
</feature>
<dbReference type="Pfam" id="PF02433">
    <property type="entry name" value="FixO"/>
    <property type="match status" value="1"/>
</dbReference>
<keyword evidence="3 4" id="KW-0408">Iron</keyword>
<dbReference type="Proteomes" id="UP000501812">
    <property type="component" value="Chromosome"/>
</dbReference>
<feature type="transmembrane region" description="Helical" evidence="6">
    <location>
        <begin position="77"/>
        <end position="96"/>
    </location>
</feature>
<feature type="transmembrane region" description="Helical" evidence="6">
    <location>
        <begin position="751"/>
        <end position="770"/>
    </location>
</feature>
<reference evidence="8 9" key="1">
    <citation type="submission" date="2020-04" db="EMBL/GenBank/DDBJ databases">
        <title>Luteolibacter sp. G-1-1-1 isolated from soil.</title>
        <authorList>
            <person name="Dahal R.H."/>
        </authorList>
    </citation>
    <scope>NUCLEOTIDE SEQUENCE [LARGE SCALE GENOMIC DNA]</scope>
    <source>
        <strain evidence="8 9">G-1-1-1</strain>
    </source>
</reference>
<evidence type="ECO:0000256" key="6">
    <source>
        <dbReference type="SAM" id="Phobius"/>
    </source>
</evidence>